<comment type="caution">
    <text evidence="1">The sequence shown here is derived from an EMBL/GenBank/DDBJ whole genome shotgun (WGS) entry which is preliminary data.</text>
</comment>
<reference evidence="2" key="1">
    <citation type="submission" date="2023-07" db="EMBL/GenBank/DDBJ databases">
        <authorList>
            <person name="Luz R."/>
            <person name="Cordeiro R."/>
            <person name="Fonseca A."/>
            <person name="Goncalves V."/>
        </authorList>
    </citation>
    <scope>NUCLEOTIDE SEQUENCE [LARGE SCALE GENOMIC DNA]</scope>
    <source>
        <strain evidence="2">BACA0444</strain>
    </source>
</reference>
<sequence length="58" mass="6376">MFPFTPHTTPRLDFGLGGFLFYRFKNDLGKLTGLGLGCIEALLRVDVPHGTDGGRKPQ</sequence>
<gene>
    <name evidence="1" type="ORF">RIF25_07655</name>
</gene>
<dbReference type="Proteomes" id="UP001268256">
    <property type="component" value="Unassembled WGS sequence"/>
</dbReference>
<keyword evidence="2" id="KW-1185">Reference proteome</keyword>
<evidence type="ECO:0000313" key="1">
    <source>
        <dbReference type="EMBL" id="MDS3860686.1"/>
    </source>
</evidence>
<dbReference type="RefSeq" id="WP_322877953.1">
    <property type="nucleotide sequence ID" value="NZ_JAVMIP010000005.1"/>
</dbReference>
<dbReference type="EMBL" id="JAVMIP010000005">
    <property type="protein sequence ID" value="MDS3860686.1"/>
    <property type="molecule type" value="Genomic_DNA"/>
</dbReference>
<protein>
    <submittedName>
        <fullName evidence="1">Uncharacterized protein</fullName>
    </submittedName>
</protein>
<evidence type="ECO:0000313" key="2">
    <source>
        <dbReference type="Proteomes" id="UP001268256"/>
    </source>
</evidence>
<name>A0AAE4FR91_9CYAN</name>
<organism evidence="1 2">
    <name type="scientific">Pseudocalidococcus azoricus BACA0444</name>
    <dbReference type="NCBI Taxonomy" id="2918990"/>
    <lineage>
        <taxon>Bacteria</taxon>
        <taxon>Bacillati</taxon>
        <taxon>Cyanobacteriota</taxon>
        <taxon>Cyanophyceae</taxon>
        <taxon>Acaryochloridales</taxon>
        <taxon>Thermosynechococcaceae</taxon>
        <taxon>Pseudocalidococcus</taxon>
        <taxon>Pseudocalidococcus azoricus</taxon>
    </lineage>
</organism>
<dbReference type="AlphaFoldDB" id="A0AAE4FR91"/>
<proteinExistence type="predicted"/>
<accession>A0AAE4FR91</accession>